<evidence type="ECO:0000313" key="3">
    <source>
        <dbReference type="Proteomes" id="UP001221142"/>
    </source>
</evidence>
<evidence type="ECO:0000313" key="2">
    <source>
        <dbReference type="EMBL" id="KAJ7617777.1"/>
    </source>
</evidence>
<feature type="signal peptide" evidence="1">
    <location>
        <begin position="1"/>
        <end position="19"/>
    </location>
</feature>
<keyword evidence="1" id="KW-0732">Signal</keyword>
<reference evidence="2" key="1">
    <citation type="submission" date="2023-03" db="EMBL/GenBank/DDBJ databases">
        <title>Massive genome expansion in bonnet fungi (Mycena s.s.) driven by repeated elements and novel gene families across ecological guilds.</title>
        <authorList>
            <consortium name="Lawrence Berkeley National Laboratory"/>
            <person name="Harder C.B."/>
            <person name="Miyauchi S."/>
            <person name="Viragh M."/>
            <person name="Kuo A."/>
            <person name="Thoen E."/>
            <person name="Andreopoulos B."/>
            <person name="Lu D."/>
            <person name="Skrede I."/>
            <person name="Drula E."/>
            <person name="Henrissat B."/>
            <person name="Morin E."/>
            <person name="Kohler A."/>
            <person name="Barry K."/>
            <person name="LaButti K."/>
            <person name="Morin E."/>
            <person name="Salamov A."/>
            <person name="Lipzen A."/>
            <person name="Mereny Z."/>
            <person name="Hegedus B."/>
            <person name="Baldrian P."/>
            <person name="Stursova M."/>
            <person name="Weitz H."/>
            <person name="Taylor A."/>
            <person name="Grigoriev I.V."/>
            <person name="Nagy L.G."/>
            <person name="Martin F."/>
            <person name="Kauserud H."/>
        </authorList>
    </citation>
    <scope>NUCLEOTIDE SEQUENCE</scope>
    <source>
        <strain evidence="2">9284</strain>
    </source>
</reference>
<accession>A0AAD7FDN3</accession>
<comment type="caution">
    <text evidence="2">The sequence shown here is derived from an EMBL/GenBank/DDBJ whole genome shotgun (WGS) entry which is preliminary data.</text>
</comment>
<organism evidence="2 3">
    <name type="scientific">Roridomyces roridus</name>
    <dbReference type="NCBI Taxonomy" id="1738132"/>
    <lineage>
        <taxon>Eukaryota</taxon>
        <taxon>Fungi</taxon>
        <taxon>Dikarya</taxon>
        <taxon>Basidiomycota</taxon>
        <taxon>Agaricomycotina</taxon>
        <taxon>Agaricomycetes</taxon>
        <taxon>Agaricomycetidae</taxon>
        <taxon>Agaricales</taxon>
        <taxon>Marasmiineae</taxon>
        <taxon>Mycenaceae</taxon>
        <taxon>Roridomyces</taxon>
    </lineage>
</organism>
<dbReference type="Proteomes" id="UP001221142">
    <property type="component" value="Unassembled WGS sequence"/>
</dbReference>
<gene>
    <name evidence="2" type="ORF">FB45DRAFT_1063387</name>
</gene>
<feature type="chain" id="PRO_5041907419" evidence="1">
    <location>
        <begin position="20"/>
        <end position="203"/>
    </location>
</feature>
<evidence type="ECO:0000256" key="1">
    <source>
        <dbReference type="SAM" id="SignalP"/>
    </source>
</evidence>
<sequence>MFKVLSLAILSAVLIGVVANPLPDPQPNLASRDLNSFIASAQTLESTCSVFLGEFYDTFPPNVTILQQIAGHIEDCSNAFGASVIQLASIIPTPAGAGKGLTTAQATTINNFVGTTGAVLSHLNQLQEDVGFFDGVAVSGLDGIYCHAVQDLALRSTTYLGLLVIFAPSTTFSGPWDSLHFQAVNGFTIFLSEDGFNCGGGSF</sequence>
<dbReference type="EMBL" id="JARKIF010000020">
    <property type="protein sequence ID" value="KAJ7617777.1"/>
    <property type="molecule type" value="Genomic_DNA"/>
</dbReference>
<proteinExistence type="predicted"/>
<name>A0AAD7FDN3_9AGAR</name>
<protein>
    <submittedName>
        <fullName evidence="2">Uncharacterized protein</fullName>
    </submittedName>
</protein>
<dbReference type="AlphaFoldDB" id="A0AAD7FDN3"/>
<keyword evidence="3" id="KW-1185">Reference proteome</keyword>